<feature type="compositionally biased region" description="Low complexity" evidence="3">
    <location>
        <begin position="756"/>
        <end position="801"/>
    </location>
</feature>
<evidence type="ECO:0000256" key="2">
    <source>
        <dbReference type="ARBA" id="ARBA00023242"/>
    </source>
</evidence>
<proteinExistence type="predicted"/>
<organism evidence="6 7">
    <name type="scientific">Diversispora epigaea</name>
    <dbReference type="NCBI Taxonomy" id="1348612"/>
    <lineage>
        <taxon>Eukaryota</taxon>
        <taxon>Fungi</taxon>
        <taxon>Fungi incertae sedis</taxon>
        <taxon>Mucoromycota</taxon>
        <taxon>Glomeromycotina</taxon>
        <taxon>Glomeromycetes</taxon>
        <taxon>Diversisporales</taxon>
        <taxon>Diversisporaceae</taxon>
        <taxon>Diversispora</taxon>
    </lineage>
</organism>
<feature type="domain" description="PP4R3 EVH1-like" evidence="5">
    <location>
        <begin position="10"/>
        <end position="109"/>
    </location>
</feature>
<dbReference type="InterPro" id="IPR011989">
    <property type="entry name" value="ARM-like"/>
</dbReference>
<evidence type="ECO:0000259" key="4">
    <source>
        <dbReference type="Pfam" id="PF04802"/>
    </source>
</evidence>
<dbReference type="InterPro" id="IPR006887">
    <property type="entry name" value="P4R3-like_central_dom"/>
</dbReference>
<feature type="compositionally biased region" description="Polar residues" evidence="3">
    <location>
        <begin position="835"/>
        <end position="854"/>
    </location>
</feature>
<evidence type="ECO:0000313" key="6">
    <source>
        <dbReference type="EMBL" id="RHZ77366.1"/>
    </source>
</evidence>
<dbReference type="Pfam" id="PF22972">
    <property type="entry name" value="EVH1_PP4R3"/>
    <property type="match status" value="1"/>
</dbReference>
<accession>A0A397IUA1</accession>
<evidence type="ECO:0000256" key="3">
    <source>
        <dbReference type="SAM" id="MobiDB-lite"/>
    </source>
</evidence>
<evidence type="ECO:0000259" key="5">
    <source>
        <dbReference type="Pfam" id="PF22972"/>
    </source>
</evidence>
<keyword evidence="7" id="KW-1185">Reference proteome</keyword>
<evidence type="ECO:0000313" key="7">
    <source>
        <dbReference type="Proteomes" id="UP000266861"/>
    </source>
</evidence>
<dbReference type="GO" id="GO:0006974">
    <property type="term" value="P:DNA damage response"/>
    <property type="evidence" value="ECO:0007669"/>
    <property type="project" value="TreeGrafter"/>
</dbReference>
<dbReference type="EMBL" id="PQFF01000170">
    <property type="protein sequence ID" value="RHZ77366.1"/>
    <property type="molecule type" value="Genomic_DNA"/>
</dbReference>
<feature type="region of interest" description="Disordered" evidence="3">
    <location>
        <begin position="739"/>
        <end position="878"/>
    </location>
</feature>
<reference evidence="6 7" key="1">
    <citation type="submission" date="2018-08" db="EMBL/GenBank/DDBJ databases">
        <title>Genome and evolution of the arbuscular mycorrhizal fungus Diversispora epigaea (formerly Glomus versiforme) and its bacterial endosymbionts.</title>
        <authorList>
            <person name="Sun X."/>
            <person name="Fei Z."/>
            <person name="Harrison M."/>
        </authorList>
    </citation>
    <scope>NUCLEOTIDE SEQUENCE [LARGE SCALE GENOMIC DNA]</scope>
    <source>
        <strain evidence="6 7">IT104</strain>
    </source>
</reference>
<name>A0A397IUA1_9GLOM</name>
<keyword evidence="2" id="KW-0539">Nucleus</keyword>
<feature type="compositionally biased region" description="Low complexity" evidence="3">
    <location>
        <begin position="695"/>
        <end position="706"/>
    </location>
</feature>
<dbReference type="InterPro" id="IPR011993">
    <property type="entry name" value="PH-like_dom_sf"/>
</dbReference>
<feature type="domain" description="Serine/threonine-protein phosphatase 4 regulatory subunit 3-like central" evidence="4">
    <location>
        <begin position="140"/>
        <end position="643"/>
    </location>
</feature>
<dbReference type="AlphaFoldDB" id="A0A397IUA1"/>
<dbReference type="PANTHER" id="PTHR23318:SF0">
    <property type="entry name" value="SERINE_THREONINE-PROTEIN PHOSPHATASE 4 REGULATORY SUBUNIT 3"/>
    <property type="match status" value="1"/>
</dbReference>
<dbReference type="InterPro" id="IPR051137">
    <property type="entry name" value="PP4R3-like"/>
</dbReference>
<dbReference type="OrthoDB" id="27483at2759"/>
<feature type="region of interest" description="Disordered" evidence="3">
    <location>
        <begin position="648"/>
        <end position="708"/>
    </location>
</feature>
<sequence length="878" mass="100162">MNMEKAIKQRRVKVYQLSRESEWLDKGTGFCSCLCNEAKDDACIIVRSEEDSAVLLLNSRIVKDHEYQKQQETLVVWTEPNGMDLALSFQEPEGCTEIWNFITDVKRHMDGDDKSSPLLDSEMLNMVIKLPEPTLNNLPEIEAIVKSASRSIYEREKLAAFVTQVGYIAKLLPLFSTCEDLDARKDLHRLCNIMKGIIMLQDSEIYEYILRDDVIMHVVGMLEYDPEFPNYKANHREYLADNSKFKEIVKIKDTSIEAKIHETFRLQYLKDVVFARVFDDPTSSIITSLIFFNHTDICQHISQDDEFLTELFNILNNESEDSINKQNVVMFVQQLCSIAKGIHYPHKRELYRSLARHGLFQIFDHSLMDEDVSIRTAAGEILASILDTEASIIRSHIIKQSEANKKTLAETIIERFIQDEDTGVKVQYSEALRLLLDMNAGLSEMGLIVPPESLPLLPKQDDDIDNFLNLFYEKIITLMVAPIMDLQDLENDDDILQLSPDKAALCYHICELLSFIIRQHTFRSKYYILSTNITSKIGLLFRTSEKYVKLAALRCLRACIGMKEDFYNRHFVRNNLFDPIIRLLIETEGKNNLLNSSCLELFEFIRRENIKILISNIIEKYGEQLSQINYVETFQLLQRRYEQNKEILIGSDKSPGENNQSQSNSYPTGHEGWSSATVDEEEEVYFNTSDDEDNNNNNVISEGNSSKSVEELKKLENDSIDEYKLENIKPNDKKVVGLVDYPDDDDNNENVKKDTITTINTTPTTTTTTTSPTTEHMTLDTSQTLTSSSTSSSSPSSTTSPPLSPRPGPSFPPNFGKRLIPGDDDDDDNLLVRAKTSQNLAKDNNTSQSSNGTSKKGGLKILRTSQTLKPKLKKARME</sequence>
<dbReference type="InterPro" id="IPR055236">
    <property type="entry name" value="EVH1_PP4R3"/>
</dbReference>
<dbReference type="Gene3D" id="1.25.10.10">
    <property type="entry name" value="Leucine-rich Repeat Variant"/>
    <property type="match status" value="1"/>
</dbReference>
<protein>
    <recommendedName>
        <fullName evidence="8">Serine/threonine-protein phosphatase 4 regulatory subunit 3-like central domain-containing protein</fullName>
    </recommendedName>
</protein>
<dbReference type="SUPFAM" id="SSF50729">
    <property type="entry name" value="PH domain-like"/>
    <property type="match status" value="1"/>
</dbReference>
<dbReference type="Gene3D" id="2.30.29.30">
    <property type="entry name" value="Pleckstrin-homology domain (PH domain)/Phosphotyrosine-binding domain (PTB)"/>
    <property type="match status" value="1"/>
</dbReference>
<dbReference type="GO" id="GO:0030289">
    <property type="term" value="C:protein phosphatase 4 complex"/>
    <property type="evidence" value="ECO:0007669"/>
    <property type="project" value="TreeGrafter"/>
</dbReference>
<comment type="subcellular location">
    <subcellularLocation>
        <location evidence="1">Nucleus</location>
    </subcellularLocation>
</comment>
<feature type="compositionally biased region" description="Polar residues" evidence="3">
    <location>
        <begin position="656"/>
        <end position="667"/>
    </location>
</feature>
<dbReference type="InterPro" id="IPR016024">
    <property type="entry name" value="ARM-type_fold"/>
</dbReference>
<feature type="compositionally biased region" description="Pro residues" evidence="3">
    <location>
        <begin position="802"/>
        <end position="812"/>
    </location>
</feature>
<dbReference type="SUPFAM" id="SSF48371">
    <property type="entry name" value="ARM repeat"/>
    <property type="match status" value="1"/>
</dbReference>
<comment type="caution">
    <text evidence="6">The sequence shown here is derived from an EMBL/GenBank/DDBJ whole genome shotgun (WGS) entry which is preliminary data.</text>
</comment>
<evidence type="ECO:0000256" key="1">
    <source>
        <dbReference type="ARBA" id="ARBA00004123"/>
    </source>
</evidence>
<dbReference type="GO" id="GO:0005654">
    <property type="term" value="C:nucleoplasm"/>
    <property type="evidence" value="ECO:0007669"/>
    <property type="project" value="TreeGrafter"/>
</dbReference>
<dbReference type="Proteomes" id="UP000266861">
    <property type="component" value="Unassembled WGS sequence"/>
</dbReference>
<gene>
    <name evidence="6" type="ORF">Glove_180g13</name>
</gene>
<dbReference type="GO" id="GO:0072542">
    <property type="term" value="F:protein phosphatase activator activity"/>
    <property type="evidence" value="ECO:0007669"/>
    <property type="project" value="TreeGrafter"/>
</dbReference>
<dbReference type="STRING" id="1348612.A0A397IUA1"/>
<feature type="compositionally biased region" description="Acidic residues" evidence="3">
    <location>
        <begin position="678"/>
        <end position="694"/>
    </location>
</feature>
<dbReference type="PANTHER" id="PTHR23318">
    <property type="entry name" value="ATP SYNTHASE GAMMA-RELATED"/>
    <property type="match status" value="1"/>
</dbReference>
<evidence type="ECO:0008006" key="8">
    <source>
        <dbReference type="Google" id="ProtNLM"/>
    </source>
</evidence>
<dbReference type="Pfam" id="PF04802">
    <property type="entry name" value="PP4R3"/>
    <property type="match status" value="1"/>
</dbReference>